<reference evidence="1 2" key="1">
    <citation type="submission" date="2015-11" db="EMBL/GenBank/DDBJ databases">
        <authorList>
            <person name="Hill K.K."/>
            <person name="Shirey T.B."/>
            <person name="Raphael B."/>
            <person name="Daligault H.E."/>
            <person name="Davenport K.W."/>
            <person name="Bruce D.C."/>
            <person name="Foley B.T."/>
            <person name="Johnson S.L."/>
        </authorList>
    </citation>
    <scope>NUCLEOTIDE SEQUENCE [LARGE SCALE GENOMIC DNA]</scope>
    <source>
        <strain evidence="1 2">CDC_1632</strain>
    </source>
</reference>
<organism evidence="1 2">
    <name type="scientific">Clostridium sporogenes</name>
    <dbReference type="NCBI Taxonomy" id="1509"/>
    <lineage>
        <taxon>Bacteria</taxon>
        <taxon>Bacillati</taxon>
        <taxon>Bacillota</taxon>
        <taxon>Clostridia</taxon>
        <taxon>Eubacteriales</taxon>
        <taxon>Clostridiaceae</taxon>
        <taxon>Clostridium</taxon>
    </lineage>
</organism>
<evidence type="ECO:0000313" key="1">
    <source>
        <dbReference type="EMBL" id="APH16170.1"/>
    </source>
</evidence>
<proteinExistence type="predicted"/>
<dbReference type="AlphaFoldDB" id="A0A1L3NJ87"/>
<dbReference type="EMBL" id="CP013243">
    <property type="protein sequence ID" value="APH16170.1"/>
    <property type="molecule type" value="Genomic_DNA"/>
</dbReference>
<accession>A0A1L3NJ87</accession>
<evidence type="ECO:0000313" key="2">
    <source>
        <dbReference type="Proteomes" id="UP000182204"/>
    </source>
</evidence>
<name>A0A1L3NJ87_CLOSG</name>
<sequence>MINDNTLELHGVLGAKSSEMGFNDVKKFKYEKSVGNVPQLALDSWNTTIPDKSSGVGDKGILYCDTNMKQFHFYRFSTASSEIRRTVNYVYRPMIWSVSDGFIYCYKSSTSDKPYEFELTKTDDMGYKQWSKTITSNTTNLLPGYICEDGLNKNIVLGLMHYGFESNIEYHVFNSNGDNIRSFTGYVSDNVVGFKHRNTFAYDNMLYGSSVTNYRYSAMNYMTGTVTGSIGMSQTSAKTVAINPKSNFGYCFENGSVITANNMIEVSNTRSIPIKIDRDDFGCKNQNPISTSPLIFSNQDGNLLEIDLNVTKSNASKASVIPNIRVMTEIYTNGSRSTQFIATSSSGKTLVQHDGGLSTSNNTIYIYRR</sequence>
<gene>
    <name evidence="1" type="ORF">NPD5_3441</name>
</gene>
<dbReference type="Proteomes" id="UP000182204">
    <property type="component" value="Chromosome"/>
</dbReference>
<protein>
    <submittedName>
        <fullName evidence="1">Uncharacterized protein</fullName>
    </submittedName>
</protein>